<dbReference type="PROSITE" id="PS50109">
    <property type="entry name" value="HIS_KIN"/>
    <property type="match status" value="1"/>
</dbReference>
<dbReference type="Gene3D" id="6.10.340.10">
    <property type="match status" value="1"/>
</dbReference>
<comment type="subcellular location">
    <subcellularLocation>
        <location evidence="2">Membrane</location>
    </subcellularLocation>
</comment>
<dbReference type="SMART" id="SM00387">
    <property type="entry name" value="HATPase_c"/>
    <property type="match status" value="1"/>
</dbReference>
<keyword evidence="8" id="KW-0472">Membrane</keyword>
<evidence type="ECO:0000256" key="5">
    <source>
        <dbReference type="ARBA" id="ARBA00022679"/>
    </source>
</evidence>
<evidence type="ECO:0000256" key="8">
    <source>
        <dbReference type="SAM" id="Phobius"/>
    </source>
</evidence>
<feature type="domain" description="HAMP" evidence="10">
    <location>
        <begin position="198"/>
        <end position="254"/>
    </location>
</feature>
<dbReference type="SUPFAM" id="SSF47384">
    <property type="entry name" value="Homodimeric domain of signal transducing histidine kinase"/>
    <property type="match status" value="1"/>
</dbReference>
<dbReference type="PROSITE" id="PS50885">
    <property type="entry name" value="HAMP"/>
    <property type="match status" value="1"/>
</dbReference>
<evidence type="ECO:0000256" key="4">
    <source>
        <dbReference type="ARBA" id="ARBA00022553"/>
    </source>
</evidence>
<protein>
    <recommendedName>
        <fullName evidence="3">histidine kinase</fullName>
        <ecNumber evidence="3">2.7.13.3</ecNumber>
    </recommendedName>
</protein>
<keyword evidence="4" id="KW-0597">Phosphoprotein</keyword>
<dbReference type="OrthoDB" id="9804645at2"/>
<evidence type="ECO:0000259" key="9">
    <source>
        <dbReference type="PROSITE" id="PS50109"/>
    </source>
</evidence>
<dbReference type="InterPro" id="IPR036097">
    <property type="entry name" value="HisK_dim/P_sf"/>
</dbReference>
<dbReference type="CDD" id="cd00082">
    <property type="entry name" value="HisKA"/>
    <property type="match status" value="1"/>
</dbReference>
<dbReference type="Pfam" id="PF00512">
    <property type="entry name" value="HisKA"/>
    <property type="match status" value="1"/>
</dbReference>
<keyword evidence="6 11" id="KW-0418">Kinase</keyword>
<evidence type="ECO:0000256" key="2">
    <source>
        <dbReference type="ARBA" id="ARBA00004370"/>
    </source>
</evidence>
<evidence type="ECO:0000313" key="12">
    <source>
        <dbReference type="Proteomes" id="UP000273022"/>
    </source>
</evidence>
<sequence>MKSLFSRLWLSVTFAVLLLLATLWQWLEYSQQYTQQRVQQSLHSELAEHMADINPMLASGVTADSALKEAFHDLMLLGPSFEIYTLDTAGKVIAYDAKEEKIQTQTVNLLKINDFLNKERLPILGTDPRGINHEKIFSVAKLIDPEGKHTGFLYVIIGGEQLDSWQTIVNENQAPTKFGVAIFFSILSAITIFTLFLKYFTKPLARLATDLSNIDVSNLTNGLALPIRYRGSREVNQLSRDINILLEKLSDQHQALTKIQKSKHDFLLHLSHDLKTPLTSLLGYQETWLHTPESERESKWIEVAYRSGEKLKQLLTQLLELAALENGKITPSLETVSLNALLSDLEQSFAPQAKTRKVKLAFKQTSDSIISTDVGLMRRILSNLIDNAIRHTPSGGLIDITLEKSARGSILKVRDTGAGMHIHELKAFNENKAESFSKESALPQLGVGLSIVQQLAALLNYKIDITSQPGKGCCFSLYI</sequence>
<dbReference type="Gene3D" id="1.10.287.130">
    <property type="match status" value="1"/>
</dbReference>
<name>A0A3A6TY20_9GAMM</name>
<dbReference type="PANTHER" id="PTHR45453:SF1">
    <property type="entry name" value="PHOSPHATE REGULON SENSOR PROTEIN PHOR"/>
    <property type="match status" value="1"/>
</dbReference>
<dbReference type="PANTHER" id="PTHR45453">
    <property type="entry name" value="PHOSPHATE REGULON SENSOR PROTEIN PHOR"/>
    <property type="match status" value="1"/>
</dbReference>
<evidence type="ECO:0000256" key="3">
    <source>
        <dbReference type="ARBA" id="ARBA00012438"/>
    </source>
</evidence>
<reference evidence="11 12" key="1">
    <citation type="submission" date="2018-09" db="EMBL/GenBank/DDBJ databases">
        <title>Phylogeny of the Shewanellaceae, and recommendation for two new genera, Pseudoshewanella and Parashewanella.</title>
        <authorList>
            <person name="Wang G."/>
        </authorList>
    </citation>
    <scope>NUCLEOTIDE SEQUENCE [LARGE SCALE GENOMIC DNA]</scope>
    <source>
        <strain evidence="11 12">KCTC 22492</strain>
    </source>
</reference>
<comment type="catalytic activity">
    <reaction evidence="1">
        <text>ATP + protein L-histidine = ADP + protein N-phospho-L-histidine.</text>
        <dbReference type="EC" id="2.7.13.3"/>
    </reaction>
</comment>
<dbReference type="SUPFAM" id="SSF55874">
    <property type="entry name" value="ATPase domain of HSP90 chaperone/DNA topoisomerase II/histidine kinase"/>
    <property type="match status" value="1"/>
</dbReference>
<dbReference type="EMBL" id="QYYH01000003">
    <property type="protein sequence ID" value="RJY19402.1"/>
    <property type="molecule type" value="Genomic_DNA"/>
</dbReference>
<accession>A0A3A6TY20</accession>
<dbReference type="GO" id="GO:0005886">
    <property type="term" value="C:plasma membrane"/>
    <property type="evidence" value="ECO:0007669"/>
    <property type="project" value="TreeGrafter"/>
</dbReference>
<dbReference type="Gene3D" id="3.30.565.10">
    <property type="entry name" value="Histidine kinase-like ATPase, C-terminal domain"/>
    <property type="match status" value="1"/>
</dbReference>
<evidence type="ECO:0000256" key="6">
    <source>
        <dbReference type="ARBA" id="ARBA00022777"/>
    </source>
</evidence>
<gene>
    <name evidence="11" type="ORF">D5R81_00860</name>
</gene>
<dbReference type="GO" id="GO:0004721">
    <property type="term" value="F:phosphoprotein phosphatase activity"/>
    <property type="evidence" value="ECO:0007669"/>
    <property type="project" value="TreeGrafter"/>
</dbReference>
<keyword evidence="8" id="KW-0812">Transmembrane</keyword>
<dbReference type="GO" id="GO:0000155">
    <property type="term" value="F:phosphorelay sensor kinase activity"/>
    <property type="evidence" value="ECO:0007669"/>
    <property type="project" value="InterPro"/>
</dbReference>
<dbReference type="CDD" id="cd00075">
    <property type="entry name" value="HATPase"/>
    <property type="match status" value="1"/>
</dbReference>
<proteinExistence type="predicted"/>
<evidence type="ECO:0000256" key="1">
    <source>
        <dbReference type="ARBA" id="ARBA00000085"/>
    </source>
</evidence>
<organism evidence="11 12">
    <name type="scientific">Parashewanella spongiae</name>
    <dbReference type="NCBI Taxonomy" id="342950"/>
    <lineage>
        <taxon>Bacteria</taxon>
        <taxon>Pseudomonadati</taxon>
        <taxon>Pseudomonadota</taxon>
        <taxon>Gammaproteobacteria</taxon>
        <taxon>Alteromonadales</taxon>
        <taxon>Shewanellaceae</taxon>
        <taxon>Parashewanella</taxon>
    </lineage>
</organism>
<dbReference type="InterPro" id="IPR003660">
    <property type="entry name" value="HAMP_dom"/>
</dbReference>
<evidence type="ECO:0000256" key="7">
    <source>
        <dbReference type="ARBA" id="ARBA00023012"/>
    </source>
</evidence>
<comment type="caution">
    <text evidence="11">The sequence shown here is derived from an EMBL/GenBank/DDBJ whole genome shotgun (WGS) entry which is preliminary data.</text>
</comment>
<feature type="domain" description="Histidine kinase" evidence="9">
    <location>
        <begin position="269"/>
        <end position="479"/>
    </location>
</feature>
<dbReference type="SMART" id="SM00388">
    <property type="entry name" value="HisKA"/>
    <property type="match status" value="1"/>
</dbReference>
<dbReference type="AlphaFoldDB" id="A0A3A6TY20"/>
<evidence type="ECO:0000313" key="11">
    <source>
        <dbReference type="EMBL" id="RJY19402.1"/>
    </source>
</evidence>
<dbReference type="InterPro" id="IPR003661">
    <property type="entry name" value="HisK_dim/P_dom"/>
</dbReference>
<dbReference type="Proteomes" id="UP000273022">
    <property type="component" value="Unassembled WGS sequence"/>
</dbReference>
<dbReference type="EC" id="2.7.13.3" evidence="3"/>
<dbReference type="InterPro" id="IPR003594">
    <property type="entry name" value="HATPase_dom"/>
</dbReference>
<keyword evidence="7" id="KW-0902">Two-component regulatory system</keyword>
<dbReference type="GO" id="GO:0016036">
    <property type="term" value="P:cellular response to phosphate starvation"/>
    <property type="evidence" value="ECO:0007669"/>
    <property type="project" value="TreeGrafter"/>
</dbReference>
<keyword evidence="8" id="KW-1133">Transmembrane helix</keyword>
<feature type="transmembrane region" description="Helical" evidence="8">
    <location>
        <begin position="178"/>
        <end position="197"/>
    </location>
</feature>
<keyword evidence="12" id="KW-1185">Reference proteome</keyword>
<keyword evidence="5" id="KW-0808">Transferase</keyword>
<dbReference type="Pfam" id="PF02518">
    <property type="entry name" value="HATPase_c"/>
    <property type="match status" value="1"/>
</dbReference>
<dbReference type="InterPro" id="IPR036890">
    <property type="entry name" value="HATPase_C_sf"/>
</dbReference>
<dbReference type="InterPro" id="IPR005467">
    <property type="entry name" value="His_kinase_dom"/>
</dbReference>
<dbReference type="RefSeq" id="WP_121851772.1">
    <property type="nucleotide sequence ID" value="NZ_CP037952.1"/>
</dbReference>
<dbReference type="InterPro" id="IPR050351">
    <property type="entry name" value="BphY/WalK/GraS-like"/>
</dbReference>
<evidence type="ECO:0000259" key="10">
    <source>
        <dbReference type="PROSITE" id="PS50885"/>
    </source>
</evidence>